<dbReference type="SUPFAM" id="SSF56784">
    <property type="entry name" value="HAD-like"/>
    <property type="match status" value="1"/>
</dbReference>
<organism evidence="1 2">
    <name type="scientific">Granulicella cerasi</name>
    <dbReference type="NCBI Taxonomy" id="741063"/>
    <lineage>
        <taxon>Bacteria</taxon>
        <taxon>Pseudomonadati</taxon>
        <taxon>Acidobacteriota</taxon>
        <taxon>Terriglobia</taxon>
        <taxon>Terriglobales</taxon>
        <taxon>Acidobacteriaceae</taxon>
        <taxon>Granulicella</taxon>
    </lineage>
</organism>
<gene>
    <name evidence="1" type="ORF">ACFQBQ_00410</name>
</gene>
<dbReference type="Proteomes" id="UP001596391">
    <property type="component" value="Unassembled WGS sequence"/>
</dbReference>
<evidence type="ECO:0000313" key="2">
    <source>
        <dbReference type="Proteomes" id="UP001596391"/>
    </source>
</evidence>
<dbReference type="Gene3D" id="3.40.50.1000">
    <property type="entry name" value="HAD superfamily/HAD-like"/>
    <property type="match status" value="1"/>
</dbReference>
<dbReference type="EMBL" id="JBHSWI010000001">
    <property type="protein sequence ID" value="MFC6644081.1"/>
    <property type="molecule type" value="Genomic_DNA"/>
</dbReference>
<accession>A0ABW1Z5Y1</accession>
<dbReference type="InterPro" id="IPR023214">
    <property type="entry name" value="HAD_sf"/>
</dbReference>
<keyword evidence="2" id="KW-1185">Reference proteome</keyword>
<dbReference type="Pfam" id="PF12710">
    <property type="entry name" value="HAD"/>
    <property type="match status" value="1"/>
</dbReference>
<dbReference type="GO" id="GO:0016787">
    <property type="term" value="F:hydrolase activity"/>
    <property type="evidence" value="ECO:0007669"/>
    <property type="project" value="UniProtKB-KW"/>
</dbReference>
<reference evidence="2" key="1">
    <citation type="journal article" date="2019" name="Int. J. Syst. Evol. Microbiol.">
        <title>The Global Catalogue of Microorganisms (GCM) 10K type strain sequencing project: providing services to taxonomists for standard genome sequencing and annotation.</title>
        <authorList>
            <consortium name="The Broad Institute Genomics Platform"/>
            <consortium name="The Broad Institute Genome Sequencing Center for Infectious Disease"/>
            <person name="Wu L."/>
            <person name="Ma J."/>
        </authorList>
    </citation>
    <scope>NUCLEOTIDE SEQUENCE [LARGE SCALE GENOMIC DNA]</scope>
    <source>
        <strain evidence="2">CGMCC 1.16026</strain>
    </source>
</reference>
<protein>
    <submittedName>
        <fullName evidence="1">HAD family hydrolase</fullName>
    </submittedName>
</protein>
<dbReference type="RefSeq" id="WP_263370541.1">
    <property type="nucleotide sequence ID" value="NZ_JAGSYD010000002.1"/>
</dbReference>
<evidence type="ECO:0000313" key="1">
    <source>
        <dbReference type="EMBL" id="MFC6644081.1"/>
    </source>
</evidence>
<keyword evidence="1" id="KW-0378">Hydrolase</keyword>
<proteinExistence type="predicted"/>
<sequence>MSTSTVELPLRLSTADFHRRVLALDPKVAVFDCDGTLWSGDAGSTFMRWTMQTGLISRERIDWLNERYELYRQGQVNELQICGEMVQVYEGLTVHTLRNAAAAFFSEYVERNIFAEMRELIEQLQDRGTDIWCVSSTNDWVIEEGVKRFNIPANRVLAACVAAQDGVATNKLLDVPTDEGKVASLKRVGIVSPDAVFGNSVHDAAMLAISREAFPVNPSPALIERSAKEAWRIYYPATVAPAQ</sequence>
<dbReference type="Gene3D" id="1.20.1440.100">
    <property type="entry name" value="SG protein - dephosphorylation function"/>
    <property type="match status" value="1"/>
</dbReference>
<name>A0ABW1Z5Y1_9BACT</name>
<comment type="caution">
    <text evidence="1">The sequence shown here is derived from an EMBL/GenBank/DDBJ whole genome shotgun (WGS) entry which is preliminary data.</text>
</comment>
<dbReference type="InterPro" id="IPR036412">
    <property type="entry name" value="HAD-like_sf"/>
</dbReference>